<dbReference type="InterPro" id="IPR002347">
    <property type="entry name" value="SDR_fam"/>
</dbReference>
<comment type="similarity">
    <text evidence="1">Belongs to the short-chain dehydrogenases/reductases (SDR) family.</text>
</comment>
<dbReference type="GO" id="GO:0018498">
    <property type="term" value="F:2,3-dihydroxy-2,3-dihydro-phenylpropionate dehydrogenase activity"/>
    <property type="evidence" value="ECO:0007669"/>
    <property type="project" value="UniProtKB-EC"/>
</dbReference>
<sequence length="304" mass="32406">MNSSLQGKVVVVTGAGGGIGRSVALAMGAAGAKVIVNDLGVSMSGEGGDPGLAQRVVDEIRTAGGDAVANQDSVSTWNGAHAIIQCALDRYGRIDAVVNNAGNLRDRMFFKMNEEEWRSVIDVHLNGTFFISRAAANHFKDQESGAYIHMTSTSGLIGNLGQANYAAAKLGIVALSKSIALDMARFNVRSNCIAPFAWSRMTSSIPSATPEEQARVAKLQKMEASKIAPMAVFLASDAARDVSGQIFAVRANELMLMSQSRPLRSVHMSDGWTSESIAEVAVPAMRNSFFKLERSPDVINWDPI</sequence>
<evidence type="ECO:0000256" key="1">
    <source>
        <dbReference type="RuleBase" id="RU000363"/>
    </source>
</evidence>
<dbReference type="EMBL" id="CADIKL010000014">
    <property type="protein sequence ID" value="CAB3790953.1"/>
    <property type="molecule type" value="Genomic_DNA"/>
</dbReference>
<dbReference type="InterPro" id="IPR020904">
    <property type="entry name" value="Sc_DH/Rdtase_CS"/>
</dbReference>
<evidence type="ECO:0000313" key="4">
    <source>
        <dbReference type="Proteomes" id="UP000494119"/>
    </source>
</evidence>
<name>A0A6J5G2A2_9BURK</name>
<dbReference type="RefSeq" id="WP_175195348.1">
    <property type="nucleotide sequence ID" value="NZ_CADIKL010000014.1"/>
</dbReference>
<dbReference type="PROSITE" id="PS00061">
    <property type="entry name" value="ADH_SHORT"/>
    <property type="match status" value="1"/>
</dbReference>
<protein>
    <submittedName>
        <fullName evidence="3">3-phenylpropionate-dihydrodiol/cinnamic acid-dihydrodiol dehydrogenase</fullName>
        <ecNumber evidence="3">1.3.1.87</ecNumber>
    </submittedName>
</protein>
<accession>A0A6J5G2A2</accession>
<dbReference type="Proteomes" id="UP000494119">
    <property type="component" value="Unassembled WGS sequence"/>
</dbReference>
<proteinExistence type="inferred from homology"/>
<keyword evidence="3" id="KW-0560">Oxidoreductase</keyword>
<dbReference type="InterPro" id="IPR051687">
    <property type="entry name" value="Peroxisomal_Beta-Oxidation"/>
</dbReference>
<organism evidence="3 4">
    <name type="scientific">Paraburkholderia caffeinitolerans</name>
    <dbReference type="NCBI Taxonomy" id="1723730"/>
    <lineage>
        <taxon>Bacteria</taxon>
        <taxon>Pseudomonadati</taxon>
        <taxon>Pseudomonadota</taxon>
        <taxon>Betaproteobacteria</taxon>
        <taxon>Burkholderiales</taxon>
        <taxon>Burkholderiaceae</taxon>
        <taxon>Paraburkholderia</taxon>
    </lineage>
</organism>
<dbReference type="SMART" id="SM00822">
    <property type="entry name" value="PKS_KR"/>
    <property type="match status" value="1"/>
</dbReference>
<dbReference type="PANTHER" id="PTHR45024:SF3">
    <property type="entry name" value="BLL2957 PROTEIN"/>
    <property type="match status" value="1"/>
</dbReference>
<evidence type="ECO:0000259" key="2">
    <source>
        <dbReference type="SMART" id="SM00822"/>
    </source>
</evidence>
<dbReference type="InterPro" id="IPR036291">
    <property type="entry name" value="NAD(P)-bd_dom_sf"/>
</dbReference>
<dbReference type="PRINTS" id="PR00080">
    <property type="entry name" value="SDRFAMILY"/>
</dbReference>
<dbReference type="Pfam" id="PF00106">
    <property type="entry name" value="adh_short"/>
    <property type="match status" value="1"/>
</dbReference>
<dbReference type="InterPro" id="IPR057326">
    <property type="entry name" value="KR_dom"/>
</dbReference>
<feature type="domain" description="Ketoreductase" evidence="2">
    <location>
        <begin position="8"/>
        <end position="211"/>
    </location>
</feature>
<dbReference type="Gene3D" id="3.40.50.720">
    <property type="entry name" value="NAD(P)-binding Rossmann-like Domain"/>
    <property type="match status" value="1"/>
</dbReference>
<evidence type="ECO:0000313" key="3">
    <source>
        <dbReference type="EMBL" id="CAB3790953.1"/>
    </source>
</evidence>
<keyword evidence="4" id="KW-1185">Reference proteome</keyword>
<dbReference type="EC" id="1.3.1.87" evidence="3"/>
<reference evidence="3 4" key="1">
    <citation type="submission" date="2020-04" db="EMBL/GenBank/DDBJ databases">
        <authorList>
            <person name="De Canck E."/>
        </authorList>
    </citation>
    <scope>NUCLEOTIDE SEQUENCE [LARGE SCALE GENOMIC DNA]</scope>
    <source>
        <strain evidence="3 4">LMG 28688</strain>
    </source>
</reference>
<dbReference type="AlphaFoldDB" id="A0A6J5G2A2"/>
<dbReference type="SUPFAM" id="SSF51735">
    <property type="entry name" value="NAD(P)-binding Rossmann-fold domains"/>
    <property type="match status" value="1"/>
</dbReference>
<gene>
    <name evidence="3" type="primary">hcaB_2</name>
    <name evidence="3" type="ORF">LMG28688_03192</name>
</gene>
<dbReference type="PRINTS" id="PR00081">
    <property type="entry name" value="GDHRDH"/>
</dbReference>
<dbReference type="PANTHER" id="PTHR45024">
    <property type="entry name" value="DEHYDROGENASES, SHORT CHAIN"/>
    <property type="match status" value="1"/>
</dbReference>